<accession>A0AAD7MCM6</accession>
<keyword evidence="3" id="KW-1185">Reference proteome</keyword>
<feature type="region of interest" description="Disordered" evidence="1">
    <location>
        <begin position="1"/>
        <end position="79"/>
    </location>
</feature>
<dbReference type="EMBL" id="JARKIE010000001">
    <property type="protein sequence ID" value="KAJ7710928.1"/>
    <property type="molecule type" value="Genomic_DNA"/>
</dbReference>
<feature type="compositionally biased region" description="Basic and acidic residues" evidence="1">
    <location>
        <begin position="30"/>
        <end position="74"/>
    </location>
</feature>
<evidence type="ECO:0000313" key="3">
    <source>
        <dbReference type="Proteomes" id="UP001221757"/>
    </source>
</evidence>
<comment type="caution">
    <text evidence="2">The sequence shown here is derived from an EMBL/GenBank/DDBJ whole genome shotgun (WGS) entry which is preliminary data.</text>
</comment>
<gene>
    <name evidence="2" type="ORF">B0H17DRAFT_1124005</name>
</gene>
<reference evidence="2" key="1">
    <citation type="submission" date="2023-03" db="EMBL/GenBank/DDBJ databases">
        <title>Massive genome expansion in bonnet fungi (Mycena s.s.) driven by repeated elements and novel gene families across ecological guilds.</title>
        <authorList>
            <consortium name="Lawrence Berkeley National Laboratory"/>
            <person name="Harder C.B."/>
            <person name="Miyauchi S."/>
            <person name="Viragh M."/>
            <person name="Kuo A."/>
            <person name="Thoen E."/>
            <person name="Andreopoulos B."/>
            <person name="Lu D."/>
            <person name="Skrede I."/>
            <person name="Drula E."/>
            <person name="Henrissat B."/>
            <person name="Morin E."/>
            <person name="Kohler A."/>
            <person name="Barry K."/>
            <person name="LaButti K."/>
            <person name="Morin E."/>
            <person name="Salamov A."/>
            <person name="Lipzen A."/>
            <person name="Mereny Z."/>
            <person name="Hegedus B."/>
            <person name="Baldrian P."/>
            <person name="Stursova M."/>
            <person name="Weitz H."/>
            <person name="Taylor A."/>
            <person name="Grigoriev I.V."/>
            <person name="Nagy L.G."/>
            <person name="Martin F."/>
            <person name="Kauserud H."/>
        </authorList>
    </citation>
    <scope>NUCLEOTIDE SEQUENCE</scope>
    <source>
        <strain evidence="2">CBHHK067</strain>
    </source>
</reference>
<evidence type="ECO:0000256" key="1">
    <source>
        <dbReference type="SAM" id="MobiDB-lite"/>
    </source>
</evidence>
<organism evidence="2 3">
    <name type="scientific">Mycena rosella</name>
    <name type="common">Pink bonnet</name>
    <name type="synonym">Agaricus rosellus</name>
    <dbReference type="NCBI Taxonomy" id="1033263"/>
    <lineage>
        <taxon>Eukaryota</taxon>
        <taxon>Fungi</taxon>
        <taxon>Dikarya</taxon>
        <taxon>Basidiomycota</taxon>
        <taxon>Agaricomycotina</taxon>
        <taxon>Agaricomycetes</taxon>
        <taxon>Agaricomycetidae</taxon>
        <taxon>Agaricales</taxon>
        <taxon>Marasmiineae</taxon>
        <taxon>Mycenaceae</taxon>
        <taxon>Mycena</taxon>
    </lineage>
</organism>
<evidence type="ECO:0000313" key="2">
    <source>
        <dbReference type="EMBL" id="KAJ7710928.1"/>
    </source>
</evidence>
<dbReference type="Proteomes" id="UP001221757">
    <property type="component" value="Unassembled WGS sequence"/>
</dbReference>
<dbReference type="AlphaFoldDB" id="A0AAD7MCM6"/>
<protein>
    <submittedName>
        <fullName evidence="2">Uncharacterized protein</fullName>
    </submittedName>
</protein>
<proteinExistence type="predicted"/>
<name>A0AAD7MCM6_MYCRO</name>
<sequence>MPSDEARNIVYLKHGNFERPQGGNIQGRNEGTHRRAASEERGKRDTEGGDRCEGKVPRRSRAEVGKVREAESDKQGAQCVGGSRIQRMEDVVDNRGCLCRNLQNFTSMHFSTEQLGGLHDVGIKGAENVIVRDTLITGAVGGHKRNVDLFGSGSG</sequence>